<proteinExistence type="inferred from homology"/>
<dbReference type="Gene3D" id="3.40.50.150">
    <property type="entry name" value="Vaccinia Virus protein VP39"/>
    <property type="match status" value="1"/>
</dbReference>
<keyword evidence="2 5" id="KW-0489">Methyltransferase</keyword>
<evidence type="ECO:0000313" key="5">
    <source>
        <dbReference type="EMBL" id="GEU64780.1"/>
    </source>
</evidence>
<dbReference type="SUPFAM" id="SSF53335">
    <property type="entry name" value="S-adenosyl-L-methionine-dependent methyltransferases"/>
    <property type="match status" value="1"/>
</dbReference>
<dbReference type="GO" id="GO:0032259">
    <property type="term" value="P:methylation"/>
    <property type="evidence" value="ECO:0007669"/>
    <property type="project" value="UniProtKB-KW"/>
</dbReference>
<evidence type="ECO:0000256" key="1">
    <source>
        <dbReference type="ARBA" id="ARBA00008361"/>
    </source>
</evidence>
<feature type="compositionally biased region" description="Low complexity" evidence="4">
    <location>
        <begin position="156"/>
        <end position="165"/>
    </location>
</feature>
<evidence type="ECO:0000256" key="4">
    <source>
        <dbReference type="SAM" id="MobiDB-lite"/>
    </source>
</evidence>
<dbReference type="AlphaFoldDB" id="A0A6L2LU08"/>
<feature type="region of interest" description="Disordered" evidence="4">
    <location>
        <begin position="151"/>
        <end position="179"/>
    </location>
</feature>
<accession>A0A6L2LU08</accession>
<evidence type="ECO:0000256" key="2">
    <source>
        <dbReference type="ARBA" id="ARBA00022603"/>
    </source>
</evidence>
<sequence>MAYSATRVLTTSKVKRKCRRACRTSEQQRHQQFEIRKTCGAGERKGKNVAHPDRGTYLWSLPKATKDIHNMRSVGTKAWYWNNPKTRLMRLYHIFQEPKGLQLYWLENTFANGDLCYPQVTQYASLYGPGYLLRFQMLAFMLSPSDSICSGGGTDGSSDGESGLDLLRDEDGNSDESSGYRYQHEWPLKGLLGSISDNAFQIILAGKDWKVGHRVASVVKYVAELARALALMSGVFPASYTNHGTNANCKKDAKKSTPCGDRYQREWPLKGLLGSISDNAFKKILAGKDWKVGHRVASVVVGGNNIVSTNLEPNVYVRSNVVNREEMEVELKGLVIALHPKLCFRSGVPEPLFLVYEDDVVCSVVVDKFVGAFVGEFVVEDVEIGSKEFRRRLRFRRMPNLIQSQARLVASFGEGVCETCDRGLGLERMRELKGVEFRVDTSLLVHPYLTPMVCGLFLIVGSLNERIQLGFCPRALCLGVGGGALLSFMNNELGFEVVGVEADEVVLSVARQYFGLNDGKSVQVIVGDAIEMIEKVACGVSVDGLDAKFDVVMVDLDSSEARSGISAPPPEFVRKSVFQAMRSFLCDHGVLVINVISPNKVFYEKLVQELQDVFYKVFEMDVENDGNVVLMATLTPITSDDHGNAFLTRLKSVISGTSVDSIVELWPPSSCVMHCSEIAFRDSVQKVQPGSHHRLFFPCDFPKRNWYDIMDYIRTISKSNGVWRMTGWLTLAAAVYHVWKERNSRIHNMGLQSIDKVVQLAKSELVLALWRHSEDSWRKRSEVFRDLRPEERLE</sequence>
<gene>
    <name evidence="5" type="ORF">Tci_036758</name>
</gene>
<dbReference type="InterPro" id="IPR029063">
    <property type="entry name" value="SAM-dependent_MTases_sf"/>
</dbReference>
<dbReference type="InterPro" id="IPR051419">
    <property type="entry name" value="Lys/N-term_MeTrsfase_sf"/>
</dbReference>
<reference evidence="5" key="1">
    <citation type="journal article" date="2019" name="Sci. Rep.">
        <title>Draft genome of Tanacetum cinerariifolium, the natural source of mosquito coil.</title>
        <authorList>
            <person name="Yamashiro T."/>
            <person name="Shiraishi A."/>
            <person name="Satake H."/>
            <person name="Nakayama K."/>
        </authorList>
    </citation>
    <scope>NUCLEOTIDE SEQUENCE</scope>
</reference>
<protein>
    <submittedName>
        <fullName evidence="5">Methyltransferase-like protein 13</fullName>
    </submittedName>
</protein>
<dbReference type="EMBL" id="BKCJ010005080">
    <property type="protein sequence ID" value="GEU64780.1"/>
    <property type="molecule type" value="Genomic_DNA"/>
</dbReference>
<dbReference type="GO" id="GO:0008168">
    <property type="term" value="F:methyltransferase activity"/>
    <property type="evidence" value="ECO:0007669"/>
    <property type="project" value="UniProtKB-KW"/>
</dbReference>
<evidence type="ECO:0000256" key="3">
    <source>
        <dbReference type="ARBA" id="ARBA00022679"/>
    </source>
</evidence>
<dbReference type="PANTHER" id="PTHR12176">
    <property type="entry name" value="SAM-DEPENDENT METHYLTRANSFERASE SUPERFAMILY PROTEIN"/>
    <property type="match status" value="1"/>
</dbReference>
<keyword evidence="3 5" id="KW-0808">Transferase</keyword>
<organism evidence="5">
    <name type="scientific">Tanacetum cinerariifolium</name>
    <name type="common">Dalmatian daisy</name>
    <name type="synonym">Chrysanthemum cinerariifolium</name>
    <dbReference type="NCBI Taxonomy" id="118510"/>
    <lineage>
        <taxon>Eukaryota</taxon>
        <taxon>Viridiplantae</taxon>
        <taxon>Streptophyta</taxon>
        <taxon>Embryophyta</taxon>
        <taxon>Tracheophyta</taxon>
        <taxon>Spermatophyta</taxon>
        <taxon>Magnoliopsida</taxon>
        <taxon>eudicotyledons</taxon>
        <taxon>Gunneridae</taxon>
        <taxon>Pentapetalae</taxon>
        <taxon>asterids</taxon>
        <taxon>campanulids</taxon>
        <taxon>Asterales</taxon>
        <taxon>Asteraceae</taxon>
        <taxon>Asteroideae</taxon>
        <taxon>Anthemideae</taxon>
        <taxon>Anthemidinae</taxon>
        <taxon>Tanacetum</taxon>
    </lineage>
</organism>
<comment type="caution">
    <text evidence="5">The sequence shown here is derived from an EMBL/GenBank/DDBJ whole genome shotgun (WGS) entry which is preliminary data.</text>
</comment>
<dbReference type="CDD" id="cd02440">
    <property type="entry name" value="AdoMet_MTases"/>
    <property type="match status" value="1"/>
</dbReference>
<comment type="similarity">
    <text evidence="1">Belongs to the methyltransferase superfamily.</text>
</comment>
<dbReference type="PANTHER" id="PTHR12176:SF59">
    <property type="entry name" value="METHYLTRANSFERASE DOMAIN-CONTAINING PROTEIN-RELATED"/>
    <property type="match status" value="1"/>
</dbReference>
<name>A0A6L2LU08_TANCI</name>